<evidence type="ECO:0000256" key="1">
    <source>
        <dbReference type="ARBA" id="ARBA00023125"/>
    </source>
</evidence>
<dbReference type="GO" id="GO:0004386">
    <property type="term" value="F:helicase activity"/>
    <property type="evidence" value="ECO:0007669"/>
    <property type="project" value="UniProtKB-KW"/>
</dbReference>
<keyword evidence="4" id="KW-0378">Hydrolase</keyword>
<dbReference type="GO" id="GO:0006355">
    <property type="term" value="P:regulation of DNA-templated transcription"/>
    <property type="evidence" value="ECO:0007669"/>
    <property type="project" value="InterPro"/>
</dbReference>
<evidence type="ECO:0000256" key="2">
    <source>
        <dbReference type="PROSITE-ProRule" id="PRU01091"/>
    </source>
</evidence>
<protein>
    <submittedName>
        <fullName evidence="4">Ski2-like helicase</fullName>
    </submittedName>
</protein>
<dbReference type="InterPro" id="IPR001867">
    <property type="entry name" value="OmpR/PhoB-type_DNA-bd"/>
</dbReference>
<keyword evidence="4" id="KW-0067">ATP-binding</keyword>
<dbReference type="Pfam" id="PF21280">
    <property type="entry name" value="Helicase_dom4_arc"/>
    <property type="match status" value="1"/>
</dbReference>
<organism evidence="4 5">
    <name type="scientific">candidate division TA06 bacterium ADurb.Bin417</name>
    <dbReference type="NCBI Taxonomy" id="1852828"/>
    <lineage>
        <taxon>Bacteria</taxon>
        <taxon>Bacteria division TA06</taxon>
    </lineage>
</organism>
<dbReference type="GO" id="GO:0003677">
    <property type="term" value="F:DNA binding"/>
    <property type="evidence" value="ECO:0007669"/>
    <property type="project" value="UniProtKB-UniRule"/>
</dbReference>
<dbReference type="InterPro" id="IPR036388">
    <property type="entry name" value="WH-like_DNA-bd_sf"/>
</dbReference>
<name>A0A1V5M6T7_UNCT6</name>
<dbReference type="EMBL" id="MWAK01000435">
    <property type="protein sequence ID" value="OPZ88924.1"/>
    <property type="molecule type" value="Genomic_DNA"/>
</dbReference>
<accession>A0A1V5M6T7</accession>
<dbReference type="PROSITE" id="PS51755">
    <property type="entry name" value="OMPR_PHOB"/>
    <property type="match status" value="1"/>
</dbReference>
<proteinExistence type="predicted"/>
<sequence>MAEQYVPVTRNDILTHAWTRALMRRVEEAGVSEAAFLGGLLATPARIRPEHHAAFKKALLLQDWIQGKPVLQIEKRYGVYAGEAQRLAEEASWLTGCLAETAGAQAWIAEWIKHLLVLKDRIQFGLPDTALGWVPVIQDRRITRGAILALVERGYRSLEQIPAADMERLRDILPPGVLESIPRFPAGKPPEEPASPPASHEPLENVVELDEGRPNRMVVNGRPVSLTLIQFQLVRCLAKRARSCVDYETILREVWPDSVGDRKQISRQKKWILAKIQAMTQSPAEGWIETIPGAGLLLHARVKSR</sequence>
<dbReference type="SUPFAM" id="SSF158702">
    <property type="entry name" value="Sec63 N-terminal domain-like"/>
    <property type="match status" value="1"/>
</dbReference>
<dbReference type="Gene3D" id="1.10.10.10">
    <property type="entry name" value="Winged helix-like DNA-binding domain superfamily/Winged helix DNA-binding domain"/>
    <property type="match status" value="1"/>
</dbReference>
<reference evidence="4 5" key="1">
    <citation type="submission" date="2017-02" db="EMBL/GenBank/DDBJ databases">
        <title>Delving into the versatile metabolic prowess of the omnipresent phylum Bacteroidetes.</title>
        <authorList>
            <person name="Nobu M.K."/>
            <person name="Mei R."/>
            <person name="Narihiro T."/>
            <person name="Kuroda K."/>
            <person name="Liu W.-T."/>
        </authorList>
    </citation>
    <scope>NUCLEOTIDE SEQUENCE [LARGE SCALE GENOMIC DNA]</scope>
    <source>
        <strain evidence="4">ADurb.Bin417</strain>
    </source>
</reference>
<gene>
    <name evidence="4" type="ORF">BWY73_01596</name>
</gene>
<evidence type="ECO:0000313" key="5">
    <source>
        <dbReference type="Proteomes" id="UP000485484"/>
    </source>
</evidence>
<dbReference type="Pfam" id="PF00486">
    <property type="entry name" value="Trans_reg_C"/>
    <property type="match status" value="1"/>
</dbReference>
<comment type="caution">
    <text evidence="4">The sequence shown here is derived from an EMBL/GenBank/DDBJ whole genome shotgun (WGS) entry which is preliminary data.</text>
</comment>
<feature type="DNA-binding region" description="OmpR/PhoB-type" evidence="2">
    <location>
        <begin position="195"/>
        <end position="300"/>
    </location>
</feature>
<evidence type="ECO:0000313" key="4">
    <source>
        <dbReference type="EMBL" id="OPZ88924.1"/>
    </source>
</evidence>
<keyword evidence="4" id="KW-0347">Helicase</keyword>
<keyword evidence="4" id="KW-0547">Nucleotide-binding</keyword>
<dbReference type="Gene3D" id="1.10.3380.20">
    <property type="match status" value="1"/>
</dbReference>
<dbReference type="InterPro" id="IPR016032">
    <property type="entry name" value="Sig_transdc_resp-reg_C-effctor"/>
</dbReference>
<dbReference type="SUPFAM" id="SSF46894">
    <property type="entry name" value="C-terminal effector domain of the bipartite response regulators"/>
    <property type="match status" value="1"/>
</dbReference>
<dbReference type="InterPro" id="IPR048772">
    <property type="entry name" value="Hel308-like_dom4"/>
</dbReference>
<dbReference type="AlphaFoldDB" id="A0A1V5M6T7"/>
<evidence type="ECO:0000259" key="3">
    <source>
        <dbReference type="PROSITE" id="PS51755"/>
    </source>
</evidence>
<feature type="domain" description="OmpR/PhoB-type" evidence="3">
    <location>
        <begin position="195"/>
        <end position="300"/>
    </location>
</feature>
<dbReference type="GO" id="GO:0000160">
    <property type="term" value="P:phosphorelay signal transduction system"/>
    <property type="evidence" value="ECO:0007669"/>
    <property type="project" value="InterPro"/>
</dbReference>
<keyword evidence="1 2" id="KW-0238">DNA-binding</keyword>
<dbReference type="Proteomes" id="UP000485484">
    <property type="component" value="Unassembled WGS sequence"/>
</dbReference>